<gene>
    <name evidence="1" type="ORF">SAMN05444409_1155</name>
</gene>
<dbReference type="OrthoDB" id="1254861at2"/>
<dbReference type="AlphaFoldDB" id="A0A1N6FA76"/>
<dbReference type="RefSeq" id="WP_074233875.1">
    <property type="nucleotide sequence ID" value="NZ_FSRK01000001.1"/>
</dbReference>
<proteinExistence type="predicted"/>
<protein>
    <submittedName>
        <fullName evidence="1">Uncharacterized protein</fullName>
    </submittedName>
</protein>
<keyword evidence="2" id="KW-1185">Reference proteome</keyword>
<organism evidence="1 2">
    <name type="scientific">Epilithonimonas zeae</name>
    <dbReference type="NCBI Taxonomy" id="1416779"/>
    <lineage>
        <taxon>Bacteria</taxon>
        <taxon>Pseudomonadati</taxon>
        <taxon>Bacteroidota</taxon>
        <taxon>Flavobacteriia</taxon>
        <taxon>Flavobacteriales</taxon>
        <taxon>Weeksellaceae</taxon>
        <taxon>Chryseobacterium group</taxon>
        <taxon>Epilithonimonas</taxon>
    </lineage>
</organism>
<evidence type="ECO:0000313" key="2">
    <source>
        <dbReference type="Proteomes" id="UP000185207"/>
    </source>
</evidence>
<name>A0A1N6FA76_9FLAO</name>
<dbReference type="EMBL" id="FSRK01000001">
    <property type="protein sequence ID" value="SIN92188.1"/>
    <property type="molecule type" value="Genomic_DNA"/>
</dbReference>
<reference evidence="2" key="1">
    <citation type="submission" date="2016-11" db="EMBL/GenBank/DDBJ databases">
        <authorList>
            <person name="Varghese N."/>
            <person name="Submissions S."/>
        </authorList>
    </citation>
    <scope>NUCLEOTIDE SEQUENCE [LARGE SCALE GENOMIC DNA]</scope>
    <source>
        <strain evidence="2">DSM 27623</strain>
    </source>
</reference>
<sequence>MENKYNKILDIEFKEVDIGLEKTEFIQEYSKLSFNGFFFVKSIESENTELKSYLNSIHKPLEDFDINISFQSASIDAKDFIFNLIKNKSLKKLSLSFYDEDDYLTIDSKYDSFENFRKLYISELNKIKLQKRLYQIANEGSIYDKWNISDRLTSKMIDDFIGNLFDNNNYRIFELSDWNGFDMGWYVSFLFINLEKSQITFFAKDDYD</sequence>
<dbReference type="Proteomes" id="UP000185207">
    <property type="component" value="Unassembled WGS sequence"/>
</dbReference>
<evidence type="ECO:0000313" key="1">
    <source>
        <dbReference type="EMBL" id="SIN92188.1"/>
    </source>
</evidence>
<accession>A0A1N6FA76</accession>